<feature type="compositionally biased region" description="Acidic residues" evidence="1">
    <location>
        <begin position="176"/>
        <end position="192"/>
    </location>
</feature>
<proteinExistence type="predicted"/>
<organism evidence="2 3">
    <name type="scientific">Linnemannia schmuckeri</name>
    <dbReference type="NCBI Taxonomy" id="64567"/>
    <lineage>
        <taxon>Eukaryota</taxon>
        <taxon>Fungi</taxon>
        <taxon>Fungi incertae sedis</taxon>
        <taxon>Mucoromycota</taxon>
        <taxon>Mortierellomycotina</taxon>
        <taxon>Mortierellomycetes</taxon>
        <taxon>Mortierellales</taxon>
        <taxon>Mortierellaceae</taxon>
        <taxon>Linnemannia</taxon>
    </lineage>
</organism>
<dbReference type="AlphaFoldDB" id="A0A9P5V438"/>
<evidence type="ECO:0000313" key="3">
    <source>
        <dbReference type="Proteomes" id="UP000748756"/>
    </source>
</evidence>
<evidence type="ECO:0000313" key="2">
    <source>
        <dbReference type="EMBL" id="KAF9133837.1"/>
    </source>
</evidence>
<dbReference type="EMBL" id="JAAAUQ010001776">
    <property type="protein sequence ID" value="KAF9133837.1"/>
    <property type="molecule type" value="Genomic_DNA"/>
</dbReference>
<dbReference type="OrthoDB" id="2437929at2759"/>
<reference evidence="2" key="1">
    <citation type="journal article" date="2020" name="Fungal Divers.">
        <title>Resolving the Mortierellaceae phylogeny through synthesis of multi-gene phylogenetics and phylogenomics.</title>
        <authorList>
            <person name="Vandepol N."/>
            <person name="Liber J."/>
            <person name="Desiro A."/>
            <person name="Na H."/>
            <person name="Kennedy M."/>
            <person name="Barry K."/>
            <person name="Grigoriev I.V."/>
            <person name="Miller A.N."/>
            <person name="O'Donnell K."/>
            <person name="Stajich J.E."/>
            <person name="Bonito G."/>
        </authorList>
    </citation>
    <scope>NUCLEOTIDE SEQUENCE</scope>
    <source>
        <strain evidence="2">NRRL 6426</strain>
    </source>
</reference>
<sequence>MSLFKRSNKNKSASAASTPTQTPRASMQSSRSSDVKLTPEQAIYKITHNKLTYAAAGVDDIRIGDILYQAQSRRLRSLDTDIVDVGYFLHSEECVSLEILRCGNYEEVSLAKRLTKRLAKEVGAGSEELGLALGVATVETEAEFRRLPIPEDAFRNGMVRAINASNSTATNVDLSGESEDDDDDAYSSDGDSDGDKDTTALPPPFSRPNVSTPFRMTTALIARNLHLRILEFTNDCLEQDCDDVIPDMAPLIPRLVHLTKLKIQVILGLHEEFLASILCSLPESMQDVEIKAPKLLPPQRSIRRSRYPRIARKSSLCRLCLDPCGFEDFVGDDDQLVESNVMMFILKTIERSPRLVELELLGQHYKGMDVLRALSWHCPEIERLSLRVAFHHLETIMGIHGPPLLRLREVHIEGYIDAITMGLNAHEEQYRRVLPDFLRRSYKTLEVLTVEAEYSGRIACDVAFETEAWNFWRGCPRLRSSPCINLRTLRCVDFGYVKLCAYNDYYDYMLDESGDHDLAGRSVDPNTNALNLIQLNPKLTALEVMYEQQHYRANHFIPAVLLSISRLQSLSLIKIELEVVLPESFLLAVLRHLPQSLVDFTFSVKGLHKLPEASTAVQLASQEYPNLRQITLNPCTYWAENEDDEASAEVPFNSSH</sequence>
<feature type="region of interest" description="Disordered" evidence="1">
    <location>
        <begin position="170"/>
        <end position="212"/>
    </location>
</feature>
<protein>
    <submittedName>
        <fullName evidence="2">Uncharacterized protein</fullName>
    </submittedName>
</protein>
<comment type="caution">
    <text evidence="2">The sequence shown here is derived from an EMBL/GenBank/DDBJ whole genome shotgun (WGS) entry which is preliminary data.</text>
</comment>
<gene>
    <name evidence="2" type="ORF">BG015_003499</name>
</gene>
<name>A0A9P5V438_9FUNG</name>
<keyword evidence="3" id="KW-1185">Reference proteome</keyword>
<feature type="region of interest" description="Disordered" evidence="1">
    <location>
        <begin position="1"/>
        <end position="34"/>
    </location>
</feature>
<feature type="compositionally biased region" description="Polar residues" evidence="1">
    <location>
        <begin position="18"/>
        <end position="32"/>
    </location>
</feature>
<evidence type="ECO:0000256" key="1">
    <source>
        <dbReference type="SAM" id="MobiDB-lite"/>
    </source>
</evidence>
<dbReference type="InterPro" id="IPR032675">
    <property type="entry name" value="LRR_dom_sf"/>
</dbReference>
<accession>A0A9P5V438</accession>
<dbReference type="Gene3D" id="3.80.10.10">
    <property type="entry name" value="Ribonuclease Inhibitor"/>
    <property type="match status" value="1"/>
</dbReference>
<dbReference type="Proteomes" id="UP000748756">
    <property type="component" value="Unassembled WGS sequence"/>
</dbReference>